<dbReference type="InterPro" id="IPR038765">
    <property type="entry name" value="Papain-like_cys_pep_sf"/>
</dbReference>
<dbReference type="OrthoDB" id="6619368at2759"/>
<dbReference type="GO" id="GO:0006508">
    <property type="term" value="P:proteolysis"/>
    <property type="evidence" value="ECO:0007669"/>
    <property type="project" value="UniProtKB-KW"/>
</dbReference>
<feature type="domain" description="Ubiquitin-like protease family profile" evidence="4">
    <location>
        <begin position="1159"/>
        <end position="1330"/>
    </location>
</feature>
<evidence type="ECO:0000256" key="3">
    <source>
        <dbReference type="ARBA" id="ARBA00022801"/>
    </source>
</evidence>
<dbReference type="SUPFAM" id="SSF54001">
    <property type="entry name" value="Cysteine proteinases"/>
    <property type="match status" value="1"/>
</dbReference>
<protein>
    <submittedName>
        <fullName evidence="5">Protein in NOF-FB transposable element</fullName>
    </submittedName>
</protein>
<dbReference type="PROSITE" id="PS50600">
    <property type="entry name" value="ULP_PROTEASE"/>
    <property type="match status" value="1"/>
</dbReference>
<evidence type="ECO:0000313" key="5">
    <source>
        <dbReference type="EMBL" id="MBW14516.1"/>
    </source>
</evidence>
<evidence type="ECO:0000256" key="1">
    <source>
        <dbReference type="ARBA" id="ARBA00005234"/>
    </source>
</evidence>
<sequence>MSVLKNVEEIANFIQRKYPTLEFGNISVSNKAISDICNVIFKKGDTKKAKKNLVMALNNPKSALRKLLDSNSTADNKLHFHKMLKDNGYSKNDFCIYKTEVVNSICKILKINCSRKNQLRLFQRCEESFRQNEISISPREISQKEIIISGEGNELNEGTVVRVKRKLFTNDSPQRGYNYTSNIIVDELGIDLKENVIEIKEHDLINCNPGLLYSSCKVYDDCCSTIGEIDNQQRIFQRSQESFQENEISESLQELSQKKIVMLGKTNKLDESTALYVKRKLFIDSTPQKENNNTSNIIVKKLENDVTEKVLVIKEHNFINFNPGLLNSSFSIDDGCCSTIKENEYNKNVDSIEQIDFAEEMLTTPKRKLNVTFSGDLFTPEKRFESISVCNTPEADLKALPKNSKNVYPLKVRSFNEDHKMKKVICYKKCNFVEGTISLQDKELKQIVDNSMQKNIVISNEINDLLREKFETVNNSCVLTIKNKNITKKGLTCYGICRHESCKQFKLVVKKKTTDSMAQITVMSNSLNYSHYGKLTTFLKGTNRQKQKQMTKYCPPMSLRQKYILKASPSKLKRGNLCNIRSDRVYYKVSHEQKSGDDRAADDRVDMHLLKDKCSEFIQYVSDPKEKDFVTYLFSQDQVNVLRKMKCVTIHVDATGGVVRETTRDPTLFKTGKRKEKLLLYYAAVTVCNKRIIPIAEYLSTTQTASAITNWLTEFRKFYERQCGTKFTAHVVSDFSTAILKGFVRAFNECNEVVEYLNRCYEFMYEGKMFNCNALISLCCCHLIKNISDDAHKYYKANGKKITNGSLACLATACISPAFNITTTECLDKWFTAVTTVLLSPSKSVDVDDAMEILKKLSHENPSSLVDDRYKDSKFLSRFENIVVSIKETLKVYPNVEQNPLYSVEFHNDIMGSIIPVIPMWTGVMRFKVFGSTDRASNAPAESWFGDLKTNKKCRRMKCGRFVQFTRSIILSKCKEVLLDIPSNYCALPPVQNKQKKTLKKENTSFVHLISSSSDDNEEKECWGPRKKKTGFYFRGHLKTASKQLKARMFMNHLSPIKNVKDDVICVTPNVPNINLLSFDSIKTDDEIVTPNTRTLSESCISIKSYRSPVDGLRCKMDLYENRLPKDKNYYGSILKKNGKQLDYVVGIYSIVKDITQCHELLFSDFDTLSAYTPESIKKMWLSNFIIDIALGVLRETYCEHTNEIKILSCDVSGHLNNDHSKKISNLETIVVPKDSLLVMPLHVNGNHWVIVFADFGNHKFYFLDPFETIEYNKCRHNFVTILGELKKNHIYGEVGNVWPEMHFQIFSYYPKQSDSYNCGVYVLYYAECMMKNKIENANFNQDFNPMLYREVLKDLLLEKSDFMRDICLYCGRTDKKHKEIKKENIDWVQCDTCNRWIVIQCLSNIGQTSDCDDNFECVLCVSNAKSL</sequence>
<dbReference type="EMBL" id="GFXV01002711">
    <property type="protein sequence ID" value="MBW14516.1"/>
    <property type="molecule type" value="Transcribed_RNA"/>
</dbReference>
<dbReference type="SUPFAM" id="SSF57903">
    <property type="entry name" value="FYVE/PHD zinc finger"/>
    <property type="match status" value="1"/>
</dbReference>
<dbReference type="GO" id="GO:0008234">
    <property type="term" value="F:cysteine-type peptidase activity"/>
    <property type="evidence" value="ECO:0007669"/>
    <property type="project" value="InterPro"/>
</dbReference>
<evidence type="ECO:0000259" key="4">
    <source>
        <dbReference type="PROSITE" id="PS50600"/>
    </source>
</evidence>
<dbReference type="Gene3D" id="3.40.395.10">
    <property type="entry name" value="Adenoviral Proteinase, Chain A"/>
    <property type="match status" value="1"/>
</dbReference>
<reference evidence="5" key="1">
    <citation type="submission" date="2017-10" db="EMBL/GenBank/DDBJ databases">
        <title>Transcriptome Assembly of Sugarcane Aphid Adults.</title>
        <authorList>
            <person name="Scully E.D."/>
            <person name="Palmer N.A."/>
            <person name="Geib S.M."/>
            <person name="Sarath G."/>
            <person name="Sattler S.E."/>
        </authorList>
    </citation>
    <scope>NUCLEOTIDE SEQUENCE</scope>
    <source>
        <tissue evidence="5">Whole body</tissue>
    </source>
</reference>
<comment type="similarity">
    <text evidence="1">Belongs to the peptidase C48 family.</text>
</comment>
<gene>
    <name evidence="5" type="primary">NOF_10</name>
</gene>
<organism evidence="5">
    <name type="scientific">Melanaphis sacchari</name>
    <dbReference type="NCBI Taxonomy" id="742174"/>
    <lineage>
        <taxon>Eukaryota</taxon>
        <taxon>Metazoa</taxon>
        <taxon>Ecdysozoa</taxon>
        <taxon>Arthropoda</taxon>
        <taxon>Hexapoda</taxon>
        <taxon>Insecta</taxon>
        <taxon>Pterygota</taxon>
        <taxon>Neoptera</taxon>
        <taxon>Paraneoptera</taxon>
        <taxon>Hemiptera</taxon>
        <taxon>Sternorrhyncha</taxon>
        <taxon>Aphidomorpha</taxon>
        <taxon>Aphidoidea</taxon>
        <taxon>Aphididae</taxon>
        <taxon>Aphidini</taxon>
        <taxon>Melanaphis</taxon>
    </lineage>
</organism>
<dbReference type="InterPro" id="IPR011011">
    <property type="entry name" value="Znf_FYVE_PHD"/>
</dbReference>
<keyword evidence="2" id="KW-0645">Protease</keyword>
<dbReference type="Pfam" id="PF02902">
    <property type="entry name" value="Peptidase_C48"/>
    <property type="match status" value="1"/>
</dbReference>
<accession>A0A2H8TK64</accession>
<proteinExistence type="inferred from homology"/>
<name>A0A2H8TK64_9HEMI</name>
<evidence type="ECO:0000256" key="2">
    <source>
        <dbReference type="ARBA" id="ARBA00022670"/>
    </source>
</evidence>
<dbReference type="InterPro" id="IPR003653">
    <property type="entry name" value="Peptidase_C48_C"/>
</dbReference>
<keyword evidence="3" id="KW-0378">Hydrolase</keyword>